<dbReference type="Proteomes" id="UP001200307">
    <property type="component" value="Unassembled WGS sequence"/>
</dbReference>
<evidence type="ECO:0000256" key="4">
    <source>
        <dbReference type="ARBA" id="ARBA00023004"/>
    </source>
</evidence>
<dbReference type="AlphaFoldDB" id="A0AA91TLW9"/>
<dbReference type="GO" id="GO:0046872">
    <property type="term" value="F:metal ion binding"/>
    <property type="evidence" value="ECO:0007669"/>
    <property type="project" value="UniProtKB-KW"/>
</dbReference>
<dbReference type="EMBL" id="NMPZ01000002">
    <property type="protein sequence ID" value="OXL45175.1"/>
    <property type="molecule type" value="Genomic_DNA"/>
</dbReference>
<evidence type="ECO:0000256" key="2">
    <source>
        <dbReference type="ARBA" id="ARBA00022490"/>
    </source>
</evidence>
<evidence type="ECO:0000313" key="10">
    <source>
        <dbReference type="Proteomes" id="UP000215155"/>
    </source>
</evidence>
<evidence type="ECO:0000256" key="1">
    <source>
        <dbReference type="ARBA" id="ARBA00004496"/>
    </source>
</evidence>
<evidence type="ECO:0000313" key="9">
    <source>
        <dbReference type="EMBL" id="OXL45175.1"/>
    </source>
</evidence>
<dbReference type="Proteomes" id="UP001209168">
    <property type="component" value="Unassembled WGS sequence"/>
</dbReference>
<dbReference type="InterPro" id="IPR019903">
    <property type="entry name" value="RIC_family"/>
</dbReference>
<dbReference type="EMBL" id="JAJTVO010000024">
    <property type="protein sequence ID" value="MCE4123034.1"/>
    <property type="molecule type" value="Genomic_DNA"/>
</dbReference>
<keyword evidence="3" id="KW-0479">Metal-binding</keyword>
<dbReference type="Gene3D" id="1.20.120.520">
    <property type="entry name" value="nmb1532 protein domain like"/>
    <property type="match status" value="1"/>
</dbReference>
<reference evidence="8" key="4">
    <citation type="submission" date="2022-11" db="EMBL/GenBank/DDBJ databases">
        <title>Genomic repertoires linked with pathogenic potency of arthritogenic Prevotella copri isolated from the gut of rheumatoid arthritis patients.</title>
        <authorList>
            <person name="Nii T."/>
            <person name="Maeda Y."/>
            <person name="Motooka D."/>
            <person name="Naito M."/>
            <person name="Matsumoto Y."/>
            <person name="Ogawa T."/>
            <person name="Oguro-Igashira E."/>
            <person name="Kishikawa T."/>
            <person name="Yamashita M."/>
            <person name="Koizumi S."/>
            <person name="Kurakawa T."/>
            <person name="Okumura R."/>
            <person name="Kayama H."/>
            <person name="Murakami M."/>
            <person name="Sakaguchi T."/>
            <person name="Das B."/>
            <person name="Nakamura S."/>
            <person name="Okada Y."/>
            <person name="Kumanogoh A."/>
            <person name="Takeda K."/>
        </authorList>
    </citation>
    <scope>NUCLEOTIDE SEQUENCE</scope>
    <source>
        <strain evidence="8">H012_8</strain>
    </source>
</reference>
<dbReference type="PANTHER" id="PTHR36438:SF1">
    <property type="entry name" value="IRON-SULFUR CLUSTER REPAIR PROTEIN YTFE"/>
    <property type="match status" value="1"/>
</dbReference>
<dbReference type="Proteomes" id="UP000215155">
    <property type="component" value="Unassembled WGS sequence"/>
</dbReference>
<feature type="domain" description="Hemerythrin-like" evidence="5">
    <location>
        <begin position="19"/>
        <end position="165"/>
    </location>
</feature>
<dbReference type="Pfam" id="PF01814">
    <property type="entry name" value="Hemerythrin"/>
    <property type="match status" value="1"/>
</dbReference>
<evidence type="ECO:0000313" key="8">
    <source>
        <dbReference type="EMBL" id="MCW4154382.1"/>
    </source>
</evidence>
<dbReference type="Proteomes" id="UP001205531">
    <property type="component" value="Unassembled WGS sequence"/>
</dbReference>
<evidence type="ECO:0000313" key="6">
    <source>
        <dbReference type="EMBL" id="MCE4123034.1"/>
    </source>
</evidence>
<name>A0AA91TLW9_9BACT</name>
<keyword evidence="2" id="KW-0963">Cytoplasm</keyword>
<keyword evidence="4" id="KW-0408">Iron</keyword>
<gene>
    <name evidence="9" type="ORF">CFT61_02835</name>
    <name evidence="6" type="ORF">LYY06_12330</name>
    <name evidence="7" type="ORF">NNC64_12220</name>
    <name evidence="8" type="ORF">ONT23_02265</name>
</gene>
<dbReference type="PANTHER" id="PTHR36438">
    <property type="entry name" value="IRON-SULFUR CLUSTER REPAIR PROTEIN YTFE"/>
    <property type="match status" value="1"/>
</dbReference>
<evidence type="ECO:0000256" key="3">
    <source>
        <dbReference type="ARBA" id="ARBA00022723"/>
    </source>
</evidence>
<dbReference type="GO" id="GO:0005737">
    <property type="term" value="C:cytoplasm"/>
    <property type="evidence" value="ECO:0007669"/>
    <property type="project" value="UniProtKB-SubCell"/>
</dbReference>
<comment type="caution">
    <text evidence="9">The sequence shown here is derived from an EMBL/GenBank/DDBJ whole genome shotgun (WGS) entry which is preliminary data.</text>
</comment>
<dbReference type="RefSeq" id="WP_089542967.1">
    <property type="nucleotide sequence ID" value="NZ_CATKVU010000006.1"/>
</dbReference>
<dbReference type="InterPro" id="IPR012312">
    <property type="entry name" value="Hemerythrin-like"/>
</dbReference>
<accession>A0AA91TLW9</accession>
<dbReference type="EMBL" id="JANDWZ010000031">
    <property type="protein sequence ID" value="MCP9565302.1"/>
    <property type="molecule type" value="Genomic_DNA"/>
</dbReference>
<reference evidence="6" key="2">
    <citation type="submission" date="2021-12" db="EMBL/GenBank/DDBJ databases">
        <authorList>
            <person name="Lv X."/>
        </authorList>
    </citation>
    <scope>NUCLEOTIDE SEQUENCE</scope>
    <source>
        <strain evidence="6">HF2106</strain>
    </source>
</reference>
<evidence type="ECO:0000259" key="5">
    <source>
        <dbReference type="Pfam" id="PF01814"/>
    </source>
</evidence>
<organism evidence="9 10">
    <name type="scientific">Segatella copri</name>
    <dbReference type="NCBI Taxonomy" id="165179"/>
    <lineage>
        <taxon>Bacteria</taxon>
        <taxon>Pseudomonadati</taxon>
        <taxon>Bacteroidota</taxon>
        <taxon>Bacteroidia</taxon>
        <taxon>Bacteroidales</taxon>
        <taxon>Prevotellaceae</taxon>
        <taxon>Segatella</taxon>
    </lineage>
</organism>
<protein>
    <submittedName>
        <fullName evidence="9">(Fe-S)-binding protein</fullName>
    </submittedName>
    <submittedName>
        <fullName evidence="6">Hemerythrin domain-containing protein</fullName>
    </submittedName>
</protein>
<sequence length="175" mass="20338">MRASKYQFEEWPTDLLIDYALKIHHRGIREKGPEILSLIHSMMGENQLMAEIESLFSECMLDLENHLQKEEQVLFPFTYQLMESQLTGQPAAPIHCGSVAMPIHVMILEHDNETKRQQRLRKLTNNYTPAADASGDYKLLLSLLKNFAEDLNEHVYIENEIIFPRSQLLEQQLLS</sequence>
<comment type="subcellular location">
    <subcellularLocation>
        <location evidence="1">Cytoplasm</location>
    </subcellularLocation>
</comment>
<reference evidence="9 10" key="1">
    <citation type="submission" date="2017-07" db="EMBL/GenBank/DDBJ databases">
        <title>Draft genome sequence of Prevotella copri isolated from the gut of healthy adult Indian.</title>
        <authorList>
            <person name="Das B."/>
            <person name="Bag S."/>
            <person name="Ghosh T.S."/>
        </authorList>
    </citation>
    <scope>NUCLEOTIDE SEQUENCE [LARGE SCALE GENOMIC DNA]</scope>
    <source>
        <strain evidence="9 10">Indica</strain>
    </source>
</reference>
<dbReference type="EMBL" id="JAPDVH010000001">
    <property type="protein sequence ID" value="MCW4154382.1"/>
    <property type="molecule type" value="Genomic_DNA"/>
</dbReference>
<evidence type="ECO:0000313" key="7">
    <source>
        <dbReference type="EMBL" id="MCP9565302.1"/>
    </source>
</evidence>
<proteinExistence type="predicted"/>
<reference evidence="7" key="3">
    <citation type="submission" date="2022-07" db="EMBL/GenBank/DDBJ databases">
        <title>Prevotella copri.</title>
        <authorList>
            <person name="Yang C."/>
        </authorList>
    </citation>
    <scope>NUCLEOTIDE SEQUENCE</scope>
    <source>
        <strain evidence="7">HF2107</strain>
    </source>
</reference>